<organism evidence="1">
    <name type="scientific">marine sediment metagenome</name>
    <dbReference type="NCBI Taxonomy" id="412755"/>
    <lineage>
        <taxon>unclassified sequences</taxon>
        <taxon>metagenomes</taxon>
        <taxon>ecological metagenomes</taxon>
    </lineage>
</organism>
<dbReference type="EMBL" id="BARW01033647">
    <property type="protein sequence ID" value="GAJ11992.1"/>
    <property type="molecule type" value="Genomic_DNA"/>
</dbReference>
<name>X1V7D0_9ZZZZ</name>
<feature type="non-terminal residue" evidence="1">
    <location>
        <position position="1"/>
    </location>
</feature>
<dbReference type="AlphaFoldDB" id="X1V7D0"/>
<evidence type="ECO:0000313" key="1">
    <source>
        <dbReference type="EMBL" id="GAJ11992.1"/>
    </source>
</evidence>
<reference evidence="1" key="1">
    <citation type="journal article" date="2014" name="Front. Microbiol.">
        <title>High frequency of phylogenetically diverse reductive dehalogenase-homologous genes in deep subseafloor sedimentary metagenomes.</title>
        <authorList>
            <person name="Kawai M."/>
            <person name="Futagami T."/>
            <person name="Toyoda A."/>
            <person name="Takaki Y."/>
            <person name="Nishi S."/>
            <person name="Hori S."/>
            <person name="Arai W."/>
            <person name="Tsubouchi T."/>
            <person name="Morono Y."/>
            <person name="Uchiyama I."/>
            <person name="Ito T."/>
            <person name="Fujiyama A."/>
            <person name="Inagaki F."/>
            <person name="Takami H."/>
        </authorList>
    </citation>
    <scope>NUCLEOTIDE SEQUENCE</scope>
    <source>
        <strain evidence="1">Expedition CK06-06</strain>
    </source>
</reference>
<sequence>IVQTGVVITLNFLRPRHGKQETITLEIGN</sequence>
<proteinExistence type="predicted"/>
<protein>
    <submittedName>
        <fullName evidence="1">Uncharacterized protein</fullName>
    </submittedName>
</protein>
<gene>
    <name evidence="1" type="ORF">S12H4_52942</name>
</gene>
<comment type="caution">
    <text evidence="1">The sequence shown here is derived from an EMBL/GenBank/DDBJ whole genome shotgun (WGS) entry which is preliminary data.</text>
</comment>
<accession>X1V7D0</accession>